<reference evidence="2 3" key="1">
    <citation type="submission" date="2020-02" db="EMBL/GenBank/DDBJ databases">
        <authorList>
            <person name="Feng H."/>
        </authorList>
    </citation>
    <scope>NUCLEOTIDE SEQUENCE [LARGE SCALE GENOMIC DNA]</scope>
    <source>
        <strain evidence="2 3">Gsoil 114</strain>
    </source>
</reference>
<dbReference type="InterPro" id="IPR010982">
    <property type="entry name" value="Lambda_DNA-bd_dom_sf"/>
</dbReference>
<accession>A0A6M0P3W4</accession>
<keyword evidence="2" id="KW-0540">Nuclease</keyword>
<dbReference type="InterPro" id="IPR001387">
    <property type="entry name" value="Cro/C1-type_HTH"/>
</dbReference>
<dbReference type="PROSITE" id="PS50943">
    <property type="entry name" value="HTH_CROC1"/>
    <property type="match status" value="1"/>
</dbReference>
<dbReference type="Proteomes" id="UP000476934">
    <property type="component" value="Unassembled WGS sequence"/>
</dbReference>
<name>A0A6M0P3W4_9BACI</name>
<feature type="domain" description="HTH cro/C1-type" evidence="1">
    <location>
        <begin position="13"/>
        <end position="63"/>
    </location>
</feature>
<dbReference type="GO" id="GO:0004519">
    <property type="term" value="F:endonuclease activity"/>
    <property type="evidence" value="ECO:0007669"/>
    <property type="project" value="UniProtKB-KW"/>
</dbReference>
<evidence type="ECO:0000313" key="2">
    <source>
        <dbReference type="EMBL" id="NEY18580.1"/>
    </source>
</evidence>
<protein>
    <submittedName>
        <fullName evidence="2">CfrBI family restriction endonuclease</fullName>
    </submittedName>
</protein>
<proteinExistence type="predicted"/>
<keyword evidence="2" id="KW-0255">Endonuclease</keyword>
<organism evidence="2 3">
    <name type="scientific">Heyndrickxia ginsengihumi</name>
    <dbReference type="NCBI Taxonomy" id="363870"/>
    <lineage>
        <taxon>Bacteria</taxon>
        <taxon>Bacillati</taxon>
        <taxon>Bacillota</taxon>
        <taxon>Bacilli</taxon>
        <taxon>Bacillales</taxon>
        <taxon>Bacillaceae</taxon>
        <taxon>Heyndrickxia</taxon>
    </lineage>
</organism>
<evidence type="ECO:0000259" key="1">
    <source>
        <dbReference type="PROSITE" id="PS50943"/>
    </source>
</evidence>
<reference evidence="2 3" key="2">
    <citation type="submission" date="2020-03" db="EMBL/GenBank/DDBJ databases">
        <title>Bacillus aquiflavi sp. nov., isolated from yellow water of strong flavor Chinese baijiu in Yibin region of China.</title>
        <authorList>
            <person name="Xie J."/>
        </authorList>
    </citation>
    <scope>NUCLEOTIDE SEQUENCE [LARGE SCALE GENOMIC DNA]</scope>
    <source>
        <strain evidence="2 3">Gsoil 114</strain>
    </source>
</reference>
<sequence length="442" mass="50148">MNNLNLLALRINIEKLLEEKKINQSDLSLDSSIVSKILNGKRIPTNQQLEVLAKDLEVSMEELVDTKEYERFKKYLKKHENLYDMYHSDGQKLMRSSSKDIIEALGEEGIRSLVFNVLCGGNVRDITEFMTRNRIIISNAAIFKLLFDLEHEENNTDNYLDFLGKSLQLSGNDNQRLLPLWLMGLTKKGLDNIVRGRENLTDYINKLTNTFEEVVPLLENNFGNIEGTLSINGKEINVDWNFLNNLFTAIGAQTLTVRGSSKSMSGKLFEKLILGASLTLFGFEYCSKVPETVDPSQKLFWLSSSEEEEREIDATVVYNRKAVRIDIGFIGKGNPEIATDKMTRFRSESEIGKVDHLTKTIVIVDTIGSNSHMSSIAESIAGYAVEMKDELWIKHFSRYLNECLGTGGVLTDLADEEVHKWIEEGLDKINLAQFVQKIVVEE</sequence>
<dbReference type="RefSeq" id="WP_163173045.1">
    <property type="nucleotide sequence ID" value="NZ_JAAIWK010000001.1"/>
</dbReference>
<dbReference type="SMART" id="SM00530">
    <property type="entry name" value="HTH_XRE"/>
    <property type="match status" value="1"/>
</dbReference>
<dbReference type="GO" id="GO:0003677">
    <property type="term" value="F:DNA binding"/>
    <property type="evidence" value="ECO:0007669"/>
    <property type="project" value="InterPro"/>
</dbReference>
<dbReference type="CDD" id="cd00093">
    <property type="entry name" value="HTH_XRE"/>
    <property type="match status" value="1"/>
</dbReference>
<gene>
    <name evidence="2" type="ORF">G4D61_01170</name>
</gene>
<dbReference type="Pfam" id="PF09516">
    <property type="entry name" value="RE_CfrBI"/>
    <property type="match status" value="1"/>
</dbReference>
<dbReference type="SUPFAM" id="SSF47413">
    <property type="entry name" value="lambda repressor-like DNA-binding domains"/>
    <property type="match status" value="1"/>
</dbReference>
<dbReference type="EMBL" id="JAAIWK010000001">
    <property type="protein sequence ID" value="NEY18580.1"/>
    <property type="molecule type" value="Genomic_DNA"/>
</dbReference>
<evidence type="ECO:0000313" key="3">
    <source>
        <dbReference type="Proteomes" id="UP000476934"/>
    </source>
</evidence>
<dbReference type="Gene3D" id="1.10.260.40">
    <property type="entry name" value="lambda repressor-like DNA-binding domains"/>
    <property type="match status" value="1"/>
</dbReference>
<dbReference type="InterPro" id="IPR019042">
    <property type="entry name" value="Restrct_endonuc_II_CfrBI"/>
</dbReference>
<keyword evidence="2" id="KW-0378">Hydrolase</keyword>
<comment type="caution">
    <text evidence="2">The sequence shown here is derived from an EMBL/GenBank/DDBJ whole genome shotgun (WGS) entry which is preliminary data.</text>
</comment>
<keyword evidence="3" id="KW-1185">Reference proteome</keyword>
<dbReference type="AlphaFoldDB" id="A0A6M0P3W4"/>